<dbReference type="Gene3D" id="3.40.309.10">
    <property type="entry name" value="Aldehyde Dehydrogenase, Chain A, domain 2"/>
    <property type="match status" value="1"/>
</dbReference>
<dbReference type="InterPro" id="IPR015590">
    <property type="entry name" value="Aldehyde_DH_dom"/>
</dbReference>
<dbReference type="Pfam" id="PF00171">
    <property type="entry name" value="Aldedh"/>
    <property type="match status" value="1"/>
</dbReference>
<evidence type="ECO:0000313" key="4">
    <source>
        <dbReference type="Proteomes" id="UP000325606"/>
    </source>
</evidence>
<dbReference type="PANTHER" id="PTHR43353">
    <property type="entry name" value="SUCCINATE-SEMIALDEHYDE DEHYDROGENASE, MITOCHONDRIAL"/>
    <property type="match status" value="1"/>
</dbReference>
<dbReference type="SUPFAM" id="SSF53720">
    <property type="entry name" value="ALDH-like"/>
    <property type="match status" value="1"/>
</dbReference>
<reference evidence="3 4" key="1">
    <citation type="submission" date="2019-09" db="EMBL/GenBank/DDBJ databases">
        <title>Nitrincola iocasae sp. nov., a bacterium isolated from the sediment collected at a cold seep field in South China Sea.</title>
        <authorList>
            <person name="Zhang H."/>
            <person name="Wang H."/>
            <person name="Li C."/>
        </authorList>
    </citation>
    <scope>NUCLEOTIDE SEQUENCE [LARGE SCALE GENOMIC DNA]</scope>
    <source>
        <strain evidence="3 4">KXZD1103</strain>
    </source>
</reference>
<sequence length="525" mass="56071">MNFNGKHLINGEFQADSDKSFQAVDAASTALLDGQFRHATLTDIDRACQLAGDTFPAFSSVAIETRALLLERIAFELEAIVDELVVRIGQEAGLPEARVRGETARTTGQLRLFATVVRRGDFLQARIDTALPERQPLPREDIRQCNSPLGPVVVFGASNFPMAFSVAGGDTASALAAGCPVVVRAHAAHPGTSEWVAKAIARAVDYCKLPAGIFSLIQGKGHDIGKALVQHPAIKAVGFTGSLGGGRALCDLAAARPDPIPVYAEMGSINPVFLLPRALDERAEALAEAFVASLTLGTGQFCTNPGLIIAAAGDGLNRFRKRVADIITAAQPGVMLNPGILNGYCQQQDKYRTEAELISEGEQATNRASVTLFGTSFAKWQDCAVLHEEVFGPCSLLVETVSSEQLLNAAEQLEGQLTATLWAQENELQDYPALISELTRKVGRVLVNGFPTGVEVCDAMTHGGPYPACSITNSTSVGSRAIERFLRPVSFQNFPNDCLPAALQNNNPLRINRLVNGQQDIEPIG</sequence>
<dbReference type="PANTHER" id="PTHR43353:SF3">
    <property type="entry name" value="ALDEHYDE DEHYDROGENASE-RELATED"/>
    <property type="match status" value="1"/>
</dbReference>
<gene>
    <name evidence="3" type="ORF">F5I99_02030</name>
</gene>
<evidence type="ECO:0000313" key="3">
    <source>
        <dbReference type="EMBL" id="QEW05369.1"/>
    </source>
</evidence>
<proteinExistence type="predicted"/>
<evidence type="ECO:0000259" key="2">
    <source>
        <dbReference type="Pfam" id="PF00171"/>
    </source>
</evidence>
<organism evidence="3 4">
    <name type="scientific">Nitrincola iocasae</name>
    <dbReference type="NCBI Taxonomy" id="2614693"/>
    <lineage>
        <taxon>Bacteria</taxon>
        <taxon>Pseudomonadati</taxon>
        <taxon>Pseudomonadota</taxon>
        <taxon>Gammaproteobacteria</taxon>
        <taxon>Oceanospirillales</taxon>
        <taxon>Oceanospirillaceae</taxon>
        <taxon>Nitrincola</taxon>
    </lineage>
</organism>
<dbReference type="RefSeq" id="WP_151053414.1">
    <property type="nucleotide sequence ID" value="NZ_CP044222.1"/>
</dbReference>
<dbReference type="InterPro" id="IPR016161">
    <property type="entry name" value="Ald_DH/histidinol_DH"/>
</dbReference>
<dbReference type="KEGG" id="nik:F5I99_02030"/>
<dbReference type="InterPro" id="IPR050740">
    <property type="entry name" value="Aldehyde_DH_Superfamily"/>
</dbReference>
<dbReference type="CDD" id="cd07129">
    <property type="entry name" value="ALDH_KGSADH"/>
    <property type="match status" value="1"/>
</dbReference>
<dbReference type="AlphaFoldDB" id="A0A5J6L9R7"/>
<keyword evidence="1" id="KW-0560">Oxidoreductase</keyword>
<accession>A0A5J6L9R7</accession>
<dbReference type="GO" id="GO:0016620">
    <property type="term" value="F:oxidoreductase activity, acting on the aldehyde or oxo group of donors, NAD or NADP as acceptor"/>
    <property type="evidence" value="ECO:0007669"/>
    <property type="project" value="InterPro"/>
</dbReference>
<feature type="domain" description="Aldehyde dehydrogenase" evidence="2">
    <location>
        <begin position="18"/>
        <end position="464"/>
    </location>
</feature>
<dbReference type="InterPro" id="IPR016163">
    <property type="entry name" value="Ald_DH_C"/>
</dbReference>
<dbReference type="InterPro" id="IPR044151">
    <property type="entry name" value="ALDH_KGSADH"/>
</dbReference>
<dbReference type="EMBL" id="CP044222">
    <property type="protein sequence ID" value="QEW05369.1"/>
    <property type="molecule type" value="Genomic_DNA"/>
</dbReference>
<keyword evidence="4" id="KW-1185">Reference proteome</keyword>
<protein>
    <submittedName>
        <fullName evidence="3">Aldehyde dehydrogenase (NADP(+))</fullName>
    </submittedName>
</protein>
<name>A0A5J6L9R7_9GAMM</name>
<dbReference type="Gene3D" id="3.40.605.10">
    <property type="entry name" value="Aldehyde Dehydrogenase, Chain A, domain 1"/>
    <property type="match status" value="1"/>
</dbReference>
<dbReference type="InterPro" id="IPR016162">
    <property type="entry name" value="Ald_DH_N"/>
</dbReference>
<evidence type="ECO:0000256" key="1">
    <source>
        <dbReference type="ARBA" id="ARBA00023002"/>
    </source>
</evidence>
<dbReference type="Proteomes" id="UP000325606">
    <property type="component" value="Chromosome"/>
</dbReference>